<accession>A0A8J4DJ08</accession>
<feature type="region of interest" description="Disordered" evidence="1">
    <location>
        <begin position="24"/>
        <end position="56"/>
    </location>
</feature>
<proteinExistence type="predicted"/>
<protein>
    <recommendedName>
        <fullName evidence="5">Lipoprotein</fullName>
    </recommendedName>
</protein>
<keyword evidence="2" id="KW-0732">Signal</keyword>
<evidence type="ECO:0008006" key="5">
    <source>
        <dbReference type="Google" id="ProtNLM"/>
    </source>
</evidence>
<comment type="caution">
    <text evidence="3">The sequence shown here is derived from an EMBL/GenBank/DDBJ whole genome shotgun (WGS) entry which is preliminary data.</text>
</comment>
<evidence type="ECO:0000313" key="3">
    <source>
        <dbReference type="EMBL" id="GIJ02520.1"/>
    </source>
</evidence>
<sequence>MARVRARTVACCLVLLSAAGGCGVPPELRGADSPPRPSASAVPSAGPSAPAFFPDPALPPPGFTQFPVPPPVVPTRLGTRPASPSPSATRCTGGPTATQVLEVVRTAPGVPSNPGLRVTSGPYCTDGWQYARIGYAATPAPEPLLVVTRGRPSELRLIEIGTDVCSPVVEANAPAAIRALACD</sequence>
<dbReference type="PROSITE" id="PS51257">
    <property type="entry name" value="PROKAR_LIPOPROTEIN"/>
    <property type="match status" value="1"/>
</dbReference>
<dbReference type="AlphaFoldDB" id="A0A8J4DJ08"/>
<reference evidence="3" key="1">
    <citation type="submission" date="2021-01" db="EMBL/GenBank/DDBJ databases">
        <title>Whole genome shotgun sequence of Spirilliplanes yamanashiensis NBRC 15828.</title>
        <authorList>
            <person name="Komaki H."/>
            <person name="Tamura T."/>
        </authorList>
    </citation>
    <scope>NUCLEOTIDE SEQUENCE</scope>
    <source>
        <strain evidence="3">NBRC 15828</strain>
    </source>
</reference>
<feature type="compositionally biased region" description="Low complexity" evidence="1">
    <location>
        <begin position="38"/>
        <end position="55"/>
    </location>
</feature>
<evidence type="ECO:0000256" key="2">
    <source>
        <dbReference type="SAM" id="SignalP"/>
    </source>
</evidence>
<evidence type="ECO:0000313" key="4">
    <source>
        <dbReference type="Proteomes" id="UP000652013"/>
    </source>
</evidence>
<organism evidence="3 4">
    <name type="scientific">Spirilliplanes yamanashiensis</name>
    <dbReference type="NCBI Taxonomy" id="42233"/>
    <lineage>
        <taxon>Bacteria</taxon>
        <taxon>Bacillati</taxon>
        <taxon>Actinomycetota</taxon>
        <taxon>Actinomycetes</taxon>
        <taxon>Micromonosporales</taxon>
        <taxon>Micromonosporaceae</taxon>
        <taxon>Spirilliplanes</taxon>
    </lineage>
</organism>
<feature type="chain" id="PRO_5039613030" description="Lipoprotein" evidence="2">
    <location>
        <begin position="24"/>
        <end position="183"/>
    </location>
</feature>
<gene>
    <name evidence="3" type="ORF">Sya03_18720</name>
</gene>
<name>A0A8J4DJ08_9ACTN</name>
<keyword evidence="4" id="KW-1185">Reference proteome</keyword>
<evidence type="ECO:0000256" key="1">
    <source>
        <dbReference type="SAM" id="MobiDB-lite"/>
    </source>
</evidence>
<dbReference type="EMBL" id="BOOY01000011">
    <property type="protein sequence ID" value="GIJ02520.1"/>
    <property type="molecule type" value="Genomic_DNA"/>
</dbReference>
<dbReference type="Proteomes" id="UP000652013">
    <property type="component" value="Unassembled WGS sequence"/>
</dbReference>
<feature type="signal peptide" evidence="2">
    <location>
        <begin position="1"/>
        <end position="23"/>
    </location>
</feature>